<keyword evidence="1" id="KW-0677">Repeat</keyword>
<dbReference type="InterPro" id="IPR036116">
    <property type="entry name" value="FN3_sf"/>
</dbReference>
<feature type="domain" description="Ig-like" evidence="4">
    <location>
        <begin position="133"/>
        <end position="213"/>
    </location>
</feature>
<feature type="domain" description="Ig-like" evidence="4">
    <location>
        <begin position="28"/>
        <end position="131"/>
    </location>
</feature>
<evidence type="ECO:0000313" key="6">
    <source>
        <dbReference type="Proteomes" id="UP000829291"/>
    </source>
</evidence>
<feature type="domain" description="Ig-like" evidence="4">
    <location>
        <begin position="336"/>
        <end position="423"/>
    </location>
</feature>
<dbReference type="Pfam" id="PF13927">
    <property type="entry name" value="Ig_3"/>
    <property type="match status" value="2"/>
</dbReference>
<evidence type="ECO:0000256" key="1">
    <source>
        <dbReference type="ARBA" id="ARBA00022737"/>
    </source>
</evidence>
<dbReference type="PANTHER" id="PTHR10075:SF100">
    <property type="entry name" value="FASCICLIN-2"/>
    <property type="match status" value="1"/>
</dbReference>
<dbReference type="Gene3D" id="2.60.40.10">
    <property type="entry name" value="Immunoglobulins"/>
    <property type="match status" value="8"/>
</dbReference>
<feature type="domain" description="Fibronectin type-III" evidence="5">
    <location>
        <begin position="611"/>
        <end position="710"/>
    </location>
</feature>
<dbReference type="SUPFAM" id="SSF48726">
    <property type="entry name" value="Immunoglobulin"/>
    <property type="match status" value="6"/>
</dbReference>
<evidence type="ECO:0000259" key="5">
    <source>
        <dbReference type="PROSITE" id="PS50853"/>
    </source>
</evidence>
<dbReference type="SMART" id="SM00060">
    <property type="entry name" value="FN3"/>
    <property type="match status" value="2"/>
</dbReference>
<evidence type="ECO:0000256" key="3">
    <source>
        <dbReference type="SAM" id="SignalP"/>
    </source>
</evidence>
<accession>A0ABM3FNE2</accession>
<dbReference type="InterPro" id="IPR013783">
    <property type="entry name" value="Ig-like_fold"/>
</dbReference>
<feature type="domain" description="Ig-like" evidence="4">
    <location>
        <begin position="518"/>
        <end position="607"/>
    </location>
</feature>
<keyword evidence="2" id="KW-0393">Immunoglobulin domain</keyword>
<dbReference type="PROSITE" id="PS50835">
    <property type="entry name" value="IG_LIKE"/>
    <property type="match status" value="6"/>
</dbReference>
<organism evidence="6 7">
    <name type="scientific">Neodiprion lecontei</name>
    <name type="common">Redheaded pine sawfly</name>
    <dbReference type="NCBI Taxonomy" id="441921"/>
    <lineage>
        <taxon>Eukaryota</taxon>
        <taxon>Metazoa</taxon>
        <taxon>Ecdysozoa</taxon>
        <taxon>Arthropoda</taxon>
        <taxon>Hexapoda</taxon>
        <taxon>Insecta</taxon>
        <taxon>Pterygota</taxon>
        <taxon>Neoptera</taxon>
        <taxon>Endopterygota</taxon>
        <taxon>Hymenoptera</taxon>
        <taxon>Tenthredinoidea</taxon>
        <taxon>Diprionidae</taxon>
        <taxon>Diprioninae</taxon>
        <taxon>Neodiprion</taxon>
    </lineage>
</organism>
<dbReference type="SMART" id="SM00409">
    <property type="entry name" value="IG"/>
    <property type="match status" value="6"/>
</dbReference>
<dbReference type="InterPro" id="IPR007110">
    <property type="entry name" value="Ig-like_dom"/>
</dbReference>
<dbReference type="CDD" id="cd00063">
    <property type="entry name" value="FN3"/>
    <property type="match status" value="2"/>
</dbReference>
<feature type="signal peptide" evidence="3">
    <location>
        <begin position="1"/>
        <end position="22"/>
    </location>
</feature>
<dbReference type="InterPro" id="IPR003598">
    <property type="entry name" value="Ig_sub2"/>
</dbReference>
<dbReference type="InterPro" id="IPR003599">
    <property type="entry name" value="Ig_sub"/>
</dbReference>
<name>A0ABM3FNE2_NEOLC</name>
<sequence length="815" mass="91814">MERFTMASILLLALITILQVYAQIQYPPKITKQPPTDEQFFQAAEPMVKGREFILECEAEGNPAPTYHWKKNGKHFEWQKYPIHISQRPGKGTLVISRPRDEDVGQYQCIAENALGTAISNSVFVRKAELNYPKDVQSVIVTANEGDPFKLTCQSPTGTPKPLIYWLKQYPNGGIALINDSRTTPDPDGNLWFTNVTTNDASDKVSYVCAVSSEFWAEYKLGPLVSLNVQRTRLPANNNTREPVQQYVTRKNEVALRGRTVKLYCIFGGTPVPQIVWKKNGETLETSERMTLRSHGKSLLIRHIVFEDEGTYTCDVSNGVGDPKSYSINLQIQSLPYFTVEPEIITARDNESVEFRCDAGGVPRPKIRWIHNGKPLQESTYNPRRKVSANSIVIENLVRNDTGNYGCNATNSLGYVYKDVSVNVLASEPEITHPPSNQTTVVGKTVRFTCRYLGGYKPRLEWRIGSWPLRGHKYRTLESGDLVISYVNRRDADPYTCHVFNRFSHVVASANLVVKNHTTIIEKPKNYESAVGSTAKFRCIAVSDSSLKVSIDWLRNGKQIDFDMESRVIKSIDNSLTVTEIRESDLGTYTCVASTELDETKAGATLMFQNVSKPPRLEVVNCRRNEADIHWVPAMGNNGVADILGYTIQFKTSFTPERWQIARENVSATAQIYTVPLSPWANYTFQVVAWNEIGKSLPSLPSKACTTPPDVPYKNPDDVRGTVTKEQKLVIRWTIMPEIEHNGPGFKYQVYFKLDTPGMNWTRLAVHIWTIEEIRITVQPVDQRYKVKVAAMNYLGESRATPTEVVVDSAGDNGN</sequence>
<dbReference type="InterPro" id="IPR013098">
    <property type="entry name" value="Ig_I-set"/>
</dbReference>
<dbReference type="Pfam" id="PF00041">
    <property type="entry name" value="fn3"/>
    <property type="match status" value="1"/>
</dbReference>
<feature type="domain" description="Ig-like" evidence="4">
    <location>
        <begin position="429"/>
        <end position="513"/>
    </location>
</feature>
<keyword evidence="6" id="KW-1185">Reference proteome</keyword>
<gene>
    <name evidence="7" type="primary">LOC107217206</name>
</gene>
<dbReference type="InterPro" id="IPR003961">
    <property type="entry name" value="FN3_dom"/>
</dbReference>
<feature type="chain" id="PRO_5045196590" evidence="3">
    <location>
        <begin position="23"/>
        <end position="815"/>
    </location>
</feature>
<dbReference type="Proteomes" id="UP000829291">
    <property type="component" value="Chromosome 1"/>
</dbReference>
<evidence type="ECO:0000256" key="2">
    <source>
        <dbReference type="ARBA" id="ARBA00023319"/>
    </source>
</evidence>
<evidence type="ECO:0000259" key="4">
    <source>
        <dbReference type="PROSITE" id="PS50835"/>
    </source>
</evidence>
<evidence type="ECO:0000313" key="7">
    <source>
        <dbReference type="RefSeq" id="XP_046589541.1"/>
    </source>
</evidence>
<keyword evidence="3" id="KW-0732">Signal</keyword>
<dbReference type="PROSITE" id="PS50853">
    <property type="entry name" value="FN3"/>
    <property type="match status" value="2"/>
</dbReference>
<dbReference type="RefSeq" id="XP_046589541.1">
    <property type="nucleotide sequence ID" value="XM_046733585.1"/>
</dbReference>
<dbReference type="Pfam" id="PF07679">
    <property type="entry name" value="I-set"/>
    <property type="match status" value="3"/>
</dbReference>
<dbReference type="InterPro" id="IPR036179">
    <property type="entry name" value="Ig-like_dom_sf"/>
</dbReference>
<dbReference type="SUPFAM" id="SSF49265">
    <property type="entry name" value="Fibronectin type III"/>
    <property type="match status" value="1"/>
</dbReference>
<dbReference type="SMART" id="SM00408">
    <property type="entry name" value="IGc2"/>
    <property type="match status" value="6"/>
</dbReference>
<protein>
    <submittedName>
        <fullName evidence="7">Neuroglian</fullName>
    </submittedName>
</protein>
<feature type="domain" description="Ig-like" evidence="4">
    <location>
        <begin position="243"/>
        <end position="327"/>
    </location>
</feature>
<dbReference type="GeneID" id="107217206"/>
<proteinExistence type="predicted"/>
<reference evidence="7" key="1">
    <citation type="submission" date="2025-08" db="UniProtKB">
        <authorList>
            <consortium name="RefSeq"/>
        </authorList>
    </citation>
    <scope>IDENTIFICATION</scope>
    <source>
        <tissue evidence="7">Thorax and Abdomen</tissue>
    </source>
</reference>
<feature type="domain" description="Fibronectin type-III" evidence="5">
    <location>
        <begin position="715"/>
        <end position="812"/>
    </location>
</feature>
<dbReference type="PANTHER" id="PTHR10075">
    <property type="entry name" value="BASIGIN RELATED"/>
    <property type="match status" value="1"/>
</dbReference>